<proteinExistence type="predicted"/>
<name>A0A7G9W8N6_ALKCA</name>
<dbReference type="InterPro" id="IPR000182">
    <property type="entry name" value="GNAT_dom"/>
</dbReference>
<dbReference type="Gene3D" id="3.40.630.30">
    <property type="match status" value="1"/>
</dbReference>
<dbReference type="InterPro" id="IPR016181">
    <property type="entry name" value="Acyl_CoA_acyltransferase"/>
</dbReference>
<dbReference type="EMBL" id="CP058559">
    <property type="protein sequence ID" value="QNO15048.1"/>
    <property type="molecule type" value="Genomic_DNA"/>
</dbReference>
<protein>
    <submittedName>
        <fullName evidence="2">GNAT family N-acetyltransferase</fullName>
    </submittedName>
</protein>
<dbReference type="Pfam" id="PF13420">
    <property type="entry name" value="Acetyltransf_4"/>
    <property type="match status" value="1"/>
</dbReference>
<sequence>MVHFKKLVGEKCYLSPVDDSQAEKVGVWSNDIEVAIRTGDVTDMITYDQQKKYLEGMNNSRSYAFFIIRQEEGEVIGIARLMRVDLINRKALMGMFIGERGNRSKGIGTEATNLLLDFGFNILNLRNIMIETFSFNEPAIRTLKKVGFKEIGRRRKSIIYGKNEYDEILMDMLSDEFQDSRIEGILDNK</sequence>
<dbReference type="Proteomes" id="UP000516160">
    <property type="component" value="Chromosome"/>
</dbReference>
<dbReference type="PANTHER" id="PTHR43415">
    <property type="entry name" value="SPERMIDINE N(1)-ACETYLTRANSFERASE"/>
    <property type="match status" value="1"/>
</dbReference>
<organism evidence="2 3">
    <name type="scientific">Alkalicella caledoniensis</name>
    <dbReference type="NCBI Taxonomy" id="2731377"/>
    <lineage>
        <taxon>Bacteria</taxon>
        <taxon>Bacillati</taxon>
        <taxon>Bacillota</taxon>
        <taxon>Clostridia</taxon>
        <taxon>Eubacteriales</taxon>
        <taxon>Proteinivoracaceae</taxon>
        <taxon>Alkalicella</taxon>
    </lineage>
</organism>
<dbReference type="RefSeq" id="WP_213165412.1">
    <property type="nucleotide sequence ID" value="NZ_CP058559.1"/>
</dbReference>
<keyword evidence="2" id="KW-0808">Transferase</keyword>
<dbReference type="GO" id="GO:0016747">
    <property type="term" value="F:acyltransferase activity, transferring groups other than amino-acyl groups"/>
    <property type="evidence" value="ECO:0007669"/>
    <property type="project" value="InterPro"/>
</dbReference>
<dbReference type="PANTHER" id="PTHR43415:SF3">
    <property type="entry name" value="GNAT-FAMILY ACETYLTRANSFERASE"/>
    <property type="match status" value="1"/>
</dbReference>
<reference evidence="2 3" key="1">
    <citation type="submission" date="2020-07" db="EMBL/GenBank/DDBJ databases">
        <title>Alkalicella. sp. LB2 genome.</title>
        <authorList>
            <person name="Postec A."/>
            <person name="Quemeneur M."/>
        </authorList>
    </citation>
    <scope>NUCLEOTIDE SEQUENCE [LARGE SCALE GENOMIC DNA]</scope>
    <source>
        <strain evidence="2 3">LB2</strain>
    </source>
</reference>
<feature type="domain" description="N-acetyltransferase" evidence="1">
    <location>
        <begin position="25"/>
        <end position="175"/>
    </location>
</feature>
<accession>A0A7G9W8N6</accession>
<gene>
    <name evidence="2" type="ORF">HYG86_09855</name>
</gene>
<keyword evidence="3" id="KW-1185">Reference proteome</keyword>
<evidence type="ECO:0000313" key="2">
    <source>
        <dbReference type="EMBL" id="QNO15048.1"/>
    </source>
</evidence>
<dbReference type="AlphaFoldDB" id="A0A7G9W8N6"/>
<dbReference type="KEGG" id="acae:HYG86_09855"/>
<dbReference type="SUPFAM" id="SSF55729">
    <property type="entry name" value="Acyl-CoA N-acyltransferases (Nat)"/>
    <property type="match status" value="1"/>
</dbReference>
<dbReference type="PROSITE" id="PS51186">
    <property type="entry name" value="GNAT"/>
    <property type="match status" value="1"/>
</dbReference>
<evidence type="ECO:0000259" key="1">
    <source>
        <dbReference type="PROSITE" id="PS51186"/>
    </source>
</evidence>
<evidence type="ECO:0000313" key="3">
    <source>
        <dbReference type="Proteomes" id="UP000516160"/>
    </source>
</evidence>